<dbReference type="InterPro" id="IPR027408">
    <property type="entry name" value="PNPase/RNase_PH_dom_sf"/>
</dbReference>
<dbReference type="GO" id="GO:0003676">
    <property type="term" value="F:nucleic acid binding"/>
    <property type="evidence" value="ECO:0007669"/>
    <property type="project" value="InterPro"/>
</dbReference>
<dbReference type="Pfam" id="PF00665">
    <property type="entry name" value="rve"/>
    <property type="match status" value="1"/>
</dbReference>
<evidence type="ECO:0000313" key="10">
    <source>
        <dbReference type="Proteomes" id="UP000054324"/>
    </source>
</evidence>
<dbReference type="SUPFAM" id="SSF54211">
    <property type="entry name" value="Ribosomal protein S5 domain 2-like"/>
    <property type="match status" value="1"/>
</dbReference>
<keyword evidence="4" id="KW-0255">Endonuclease</keyword>
<dbReference type="CDD" id="cd09274">
    <property type="entry name" value="RNase_HI_RT_Ty3"/>
    <property type="match status" value="1"/>
</dbReference>
<evidence type="ECO:0000256" key="2">
    <source>
        <dbReference type="ARBA" id="ARBA00022695"/>
    </source>
</evidence>
<dbReference type="AlphaFoldDB" id="A0A074ZNQ4"/>
<dbReference type="Gene3D" id="3.30.230.70">
    <property type="entry name" value="GHMP Kinase, N-terminal domain"/>
    <property type="match status" value="1"/>
</dbReference>
<dbReference type="GO" id="GO:0015074">
    <property type="term" value="P:DNA integration"/>
    <property type="evidence" value="ECO:0007669"/>
    <property type="project" value="InterPro"/>
</dbReference>
<dbReference type="InterPro" id="IPR012337">
    <property type="entry name" value="RNaseH-like_sf"/>
</dbReference>
<organism evidence="9 10">
    <name type="scientific">Opisthorchis viverrini</name>
    <name type="common">Southeast Asian liver fluke</name>
    <dbReference type="NCBI Taxonomy" id="6198"/>
    <lineage>
        <taxon>Eukaryota</taxon>
        <taxon>Metazoa</taxon>
        <taxon>Spiralia</taxon>
        <taxon>Lophotrochozoa</taxon>
        <taxon>Platyhelminthes</taxon>
        <taxon>Trematoda</taxon>
        <taxon>Digenea</taxon>
        <taxon>Opisthorchiida</taxon>
        <taxon>Opisthorchiata</taxon>
        <taxon>Opisthorchiidae</taxon>
        <taxon>Opisthorchis</taxon>
    </lineage>
</organism>
<sequence length="850" mass="95715">ASGRVKVHGELFKSFRTQSGVRQGCPLSPFLFNFVIDEIMRQTLEGLQNPGVRIACDENFVDLEYAYDIVLVFEEDKAQVFVDESFIVIQCFGMHFTPTKRKVILVDVQPLLESWLYGSEASVLNTDVMLSMVMMVMSWSTLDLTKVLPEQINAGRIVCNVEINGLANRSSHPKSSVSKEAQCLSSKLQQLVETVVCSDAASQLNIFSDSDQMSQPVASYILKLDVIVLHDDGCLLDACIPAALTALKQARWPKLIALSVDHRNTSCLEQYAPSPSGDYVSLHLIELPIPIRQLPPQRTTTEMQRVIGMFAYYAHWISSFSDKINKLVKNKTFPLPADVELAFDNLKNELENATTLITIDYNEPLVVETDSSDVAIAASLSQNRRPVAFFSRTLNPSEKNHSAIEKEAYAIVESIRKWRHYLLGRPFKLITDQRSVSFMYGGGQKGKVKNDKIQRWRIELSEYKYDVIYRPGKDNHVADTLSRNVCASMGSNNQLGELHNSLCHPGITRMFHFVRCKNLPYSVDDVKRVISSCKVCAELKPRFWKSSGRLIKATQPFERLSLDFKGPLPSNTRNRYLLTIIDEFSRFPFAFACADMTSATVIDCLTQIFCLFGMPAYIHSDRGSSFMSSEINSFLLEKGVAMSHTSAYNPQCNGQVERLNGTLWKTISLALKSHNLPPSRWESVLPDALHSLRSLLCTVTNCTPHERLFQYARRSTFGISLPSWLTTPGPVLLQRGDRSSKYQPLVEEVDLLNCNPHYAHIAHRDGRVETVSLRRLAPAVQSTTDNVLNLSESNEDTEHPDTTELTGRQPDSSQASESSSVPSSEHQPSYPLILEQQRRIHPYSLRNREA</sequence>
<keyword evidence="6" id="KW-0695">RNA-directed DNA polymerase</keyword>
<dbReference type="Proteomes" id="UP000054324">
    <property type="component" value="Unassembled WGS sequence"/>
</dbReference>
<proteinExistence type="predicted"/>
<dbReference type="Pfam" id="PF01138">
    <property type="entry name" value="RNase_PH"/>
    <property type="match status" value="1"/>
</dbReference>
<feature type="non-terminal residue" evidence="9">
    <location>
        <position position="1"/>
    </location>
</feature>
<evidence type="ECO:0000256" key="4">
    <source>
        <dbReference type="ARBA" id="ARBA00022759"/>
    </source>
</evidence>
<protein>
    <recommendedName>
        <fullName evidence="8">Integrase catalytic domain-containing protein</fullName>
    </recommendedName>
</protein>
<dbReference type="Gene3D" id="3.30.420.10">
    <property type="entry name" value="Ribonuclease H-like superfamily/Ribonuclease H"/>
    <property type="match status" value="1"/>
</dbReference>
<dbReference type="SUPFAM" id="SSF53098">
    <property type="entry name" value="Ribonuclease H-like"/>
    <property type="match status" value="1"/>
</dbReference>
<evidence type="ECO:0000256" key="1">
    <source>
        <dbReference type="ARBA" id="ARBA00022679"/>
    </source>
</evidence>
<dbReference type="PANTHER" id="PTHR37984:SF5">
    <property type="entry name" value="PROTEIN NYNRIN-LIKE"/>
    <property type="match status" value="1"/>
</dbReference>
<dbReference type="GO" id="GO:0004519">
    <property type="term" value="F:endonuclease activity"/>
    <property type="evidence" value="ECO:0007669"/>
    <property type="project" value="UniProtKB-KW"/>
</dbReference>
<dbReference type="CTD" id="20327966"/>
<feature type="region of interest" description="Disordered" evidence="7">
    <location>
        <begin position="784"/>
        <end position="850"/>
    </location>
</feature>
<dbReference type="RefSeq" id="XP_009168843.1">
    <property type="nucleotide sequence ID" value="XM_009170579.1"/>
</dbReference>
<evidence type="ECO:0000256" key="5">
    <source>
        <dbReference type="ARBA" id="ARBA00022801"/>
    </source>
</evidence>
<dbReference type="GeneID" id="20327966"/>
<keyword evidence="10" id="KW-1185">Reference proteome</keyword>
<dbReference type="Pfam" id="PF17917">
    <property type="entry name" value="RT_RNaseH"/>
    <property type="match status" value="1"/>
</dbReference>
<gene>
    <name evidence="9" type="ORF">T265_13799</name>
</gene>
<dbReference type="Gene3D" id="3.30.70.270">
    <property type="match status" value="1"/>
</dbReference>
<dbReference type="GO" id="GO:0003964">
    <property type="term" value="F:RNA-directed DNA polymerase activity"/>
    <property type="evidence" value="ECO:0007669"/>
    <property type="project" value="UniProtKB-KW"/>
</dbReference>
<name>A0A074ZNQ4_OPIVI</name>
<dbReference type="OrthoDB" id="10047254at2759"/>
<dbReference type="PROSITE" id="PS50994">
    <property type="entry name" value="INTEGRASE"/>
    <property type="match status" value="1"/>
</dbReference>
<evidence type="ECO:0000256" key="6">
    <source>
        <dbReference type="ARBA" id="ARBA00022918"/>
    </source>
</evidence>
<keyword evidence="3" id="KW-0540">Nuclease</keyword>
<dbReference type="KEGG" id="ovi:T265_13799"/>
<dbReference type="InterPro" id="IPR041373">
    <property type="entry name" value="RT_RNaseH"/>
</dbReference>
<dbReference type="InterPro" id="IPR001247">
    <property type="entry name" value="ExoRNase_PH_dom1"/>
</dbReference>
<dbReference type="STRING" id="6198.A0A074ZNQ4"/>
<dbReference type="SUPFAM" id="SSF56672">
    <property type="entry name" value="DNA/RNA polymerases"/>
    <property type="match status" value="1"/>
</dbReference>
<feature type="compositionally biased region" description="Low complexity" evidence="7">
    <location>
        <begin position="812"/>
        <end position="829"/>
    </location>
</feature>
<evidence type="ECO:0000313" key="9">
    <source>
        <dbReference type="EMBL" id="KER27422.1"/>
    </source>
</evidence>
<dbReference type="InterPro" id="IPR043128">
    <property type="entry name" value="Rev_trsase/Diguanyl_cyclase"/>
</dbReference>
<keyword evidence="1" id="KW-0808">Transferase</keyword>
<dbReference type="InterPro" id="IPR036397">
    <property type="entry name" value="RNaseH_sf"/>
</dbReference>
<evidence type="ECO:0000259" key="8">
    <source>
        <dbReference type="PROSITE" id="PS50994"/>
    </source>
</evidence>
<dbReference type="GO" id="GO:0016787">
    <property type="term" value="F:hydrolase activity"/>
    <property type="evidence" value="ECO:0007669"/>
    <property type="project" value="UniProtKB-KW"/>
</dbReference>
<keyword evidence="2" id="KW-0548">Nucleotidyltransferase</keyword>
<feature type="domain" description="Integrase catalytic" evidence="8">
    <location>
        <begin position="552"/>
        <end position="712"/>
    </location>
</feature>
<dbReference type="InterPro" id="IPR043502">
    <property type="entry name" value="DNA/RNA_pol_sf"/>
</dbReference>
<dbReference type="InterPro" id="IPR050951">
    <property type="entry name" value="Retrovirus_Pol_polyprotein"/>
</dbReference>
<accession>A0A074ZNQ4</accession>
<reference evidence="9 10" key="1">
    <citation type="submission" date="2013-11" db="EMBL/GenBank/DDBJ databases">
        <title>Opisthorchis viverrini - life in the bile duct.</title>
        <authorList>
            <person name="Young N.D."/>
            <person name="Nagarajan N."/>
            <person name="Lin S.J."/>
            <person name="Korhonen P.K."/>
            <person name="Jex A.R."/>
            <person name="Hall R.S."/>
            <person name="Safavi-Hemami H."/>
            <person name="Kaewkong W."/>
            <person name="Bertrand D."/>
            <person name="Gao S."/>
            <person name="Seet Q."/>
            <person name="Wongkham S."/>
            <person name="Teh B.T."/>
            <person name="Wongkham C."/>
            <person name="Intapan P.M."/>
            <person name="Maleewong W."/>
            <person name="Yang X."/>
            <person name="Hu M."/>
            <person name="Wang Z."/>
            <person name="Hofmann A."/>
            <person name="Sternberg P.W."/>
            <person name="Tan P."/>
            <person name="Wang J."/>
            <person name="Gasser R.B."/>
        </authorList>
    </citation>
    <scope>NUCLEOTIDE SEQUENCE [LARGE SCALE GENOMIC DNA]</scope>
</reference>
<dbReference type="FunFam" id="3.10.20.370:FF:000001">
    <property type="entry name" value="Retrovirus-related Pol polyprotein from transposon 17.6-like protein"/>
    <property type="match status" value="1"/>
</dbReference>
<keyword evidence="5" id="KW-0378">Hydrolase</keyword>
<evidence type="ECO:0000256" key="3">
    <source>
        <dbReference type="ARBA" id="ARBA00022722"/>
    </source>
</evidence>
<dbReference type="EMBL" id="KL596723">
    <property type="protein sequence ID" value="KER27422.1"/>
    <property type="molecule type" value="Genomic_DNA"/>
</dbReference>
<dbReference type="InterPro" id="IPR020568">
    <property type="entry name" value="Ribosomal_Su5_D2-typ_SF"/>
</dbReference>
<evidence type="ECO:0000256" key="7">
    <source>
        <dbReference type="SAM" id="MobiDB-lite"/>
    </source>
</evidence>
<dbReference type="Gene3D" id="3.10.20.370">
    <property type="match status" value="1"/>
</dbReference>
<dbReference type="PANTHER" id="PTHR37984">
    <property type="entry name" value="PROTEIN CBG26694"/>
    <property type="match status" value="1"/>
</dbReference>
<dbReference type="InterPro" id="IPR001584">
    <property type="entry name" value="Integrase_cat-core"/>
</dbReference>